<evidence type="ECO:0000313" key="3">
    <source>
        <dbReference type="EMBL" id="GME67031.1"/>
    </source>
</evidence>
<comment type="caution">
    <text evidence="3">The sequence shown here is derived from an EMBL/GenBank/DDBJ whole genome shotgun (WGS) entry which is preliminary data.</text>
</comment>
<dbReference type="Gene3D" id="1.10.357.150">
    <property type="match status" value="1"/>
</dbReference>
<feature type="compositionally biased region" description="Acidic residues" evidence="1">
    <location>
        <begin position="490"/>
        <end position="511"/>
    </location>
</feature>
<evidence type="ECO:0000256" key="1">
    <source>
        <dbReference type="SAM" id="MobiDB-lite"/>
    </source>
</evidence>
<dbReference type="EMBL" id="BSXN01000087">
    <property type="protein sequence ID" value="GME67031.1"/>
    <property type="molecule type" value="Genomic_DNA"/>
</dbReference>
<feature type="region of interest" description="Disordered" evidence="1">
    <location>
        <begin position="447"/>
        <end position="584"/>
    </location>
</feature>
<evidence type="ECO:0000259" key="2">
    <source>
        <dbReference type="Pfam" id="PF11989"/>
    </source>
</evidence>
<feature type="compositionally biased region" description="Polar residues" evidence="1">
    <location>
        <begin position="575"/>
        <end position="584"/>
    </location>
</feature>
<feature type="compositionally biased region" description="Polar residues" evidence="1">
    <location>
        <begin position="447"/>
        <end position="462"/>
    </location>
</feature>
<reference evidence="3" key="1">
    <citation type="submission" date="2023-04" db="EMBL/GenBank/DDBJ databases">
        <title>Candida boidinii NBRC 10035.</title>
        <authorList>
            <person name="Ichikawa N."/>
            <person name="Sato H."/>
            <person name="Tonouchi N."/>
        </authorList>
    </citation>
    <scope>NUCLEOTIDE SEQUENCE</scope>
    <source>
        <strain evidence="3">NBRC 10035</strain>
    </source>
</reference>
<feature type="compositionally biased region" description="Low complexity" evidence="1">
    <location>
        <begin position="564"/>
        <end position="574"/>
    </location>
</feature>
<evidence type="ECO:0000313" key="4">
    <source>
        <dbReference type="Proteomes" id="UP001165120"/>
    </source>
</evidence>
<gene>
    <name evidence="3" type="ORF">Cboi02_000046400</name>
</gene>
<feature type="compositionally biased region" description="Acidic residues" evidence="1">
    <location>
        <begin position="533"/>
        <end position="547"/>
    </location>
</feature>
<dbReference type="Proteomes" id="UP001165120">
    <property type="component" value="Unassembled WGS sequence"/>
</dbReference>
<keyword evidence="4" id="KW-1185">Reference proteome</keyword>
<feature type="compositionally biased region" description="Basic and acidic residues" evidence="1">
    <location>
        <begin position="517"/>
        <end position="532"/>
    </location>
</feature>
<protein>
    <submittedName>
        <fullName evidence="3">Unnamed protein product</fullName>
    </submittedName>
</protein>
<sequence>MESKTDDLYGHDIPKRLQRVNTKLKSLVTLYDKDIIKNDINKYNYINLGHDSSETDIISDLNANQLQDQKYSLQLDILKRLWIINGLVNELNPLKALRDTDESENQSDNSQNNSVNFSHAVYNYIKLKLKVSELVTYLQTVNFMGNSISEKDINDIRILSDLESNINEFESKIFILIQIQFKKFIKIDNKEVSILFSPSVYDYEFNDFLNECYDFISSSNSFDSSDEDIILNLFNFNKRFVEWISNAYDEKINKNFVANFNESETEISIGFSESDNQDVTDFNFEETLNSTENIVNFFDKLTSLIKTEDSKVNPSSKLKRFILKPITKNLKNHLFDDRNNENIYEIIINNLNNDTNNSNVETNIYKKLKKLSTLLSANGWSSSGYSDIEFWIDDIINYWIGNHVDKALNSVKTLCLDLKLSKEGKSDKYKNIFEKLEIFYFKNDNVQPEQQKPQQPSIQRDIQITARPIIEVNKNKPEDKKDDWNSKWTDDEEDDDGWGDEVEIADDDEETSNSPTKVEDKNNKAEPEHKEDQDDDWDAWNEEDDWNVDDKTGKTNNKPESDSSDLGVVSLSTGKTESPASTSQILPKAKNSTFSNEYYKTTKVVKLLLEIFDIFFIKYKELASNGRIKSIEQLKDVEELFYNEFNKICLCFFMIVSQDVTKFYLNEVLFFNDFCYLLDSLKDKYHDSLYLNDCYKLNNQTIDKIIINNKNELYNILKPYRSYLFSDDSARFPDDVLKSQTDKLLNETKSFLQDNLFKRYHDNLEEFEINKQLNSTIIANIISTYHSFIIMKLLYRKTIGDEESLILANFIQATLSYSLPTAISKHGNSDDIAKQLGKIQTYNKLDQIRIVLSSSLKEISNHFYDAAFYDLDTQELIGLICALFIDSPTRREVIQDIKSIREEADS</sequence>
<dbReference type="InterPro" id="IPR046362">
    <property type="entry name" value="Zw10/DSL1_C_sf"/>
</dbReference>
<dbReference type="AlphaFoldDB" id="A0A9W6SV53"/>
<proteinExistence type="predicted"/>
<name>A0A9W6SV53_CANBO</name>
<dbReference type="Pfam" id="PF11989">
    <property type="entry name" value="Dsl1_C"/>
    <property type="match status" value="1"/>
</dbReference>
<feature type="compositionally biased region" description="Basic and acidic residues" evidence="1">
    <location>
        <begin position="548"/>
        <end position="561"/>
    </location>
</feature>
<feature type="compositionally biased region" description="Basic and acidic residues" evidence="1">
    <location>
        <begin position="473"/>
        <end position="489"/>
    </location>
</feature>
<dbReference type="InterPro" id="IPR021876">
    <property type="entry name" value="Dsl1_C"/>
</dbReference>
<feature type="domain" description="Retrograde transport protein Dsl1 C-terminal" evidence="2">
    <location>
        <begin position="724"/>
        <end position="904"/>
    </location>
</feature>
<organism evidence="3 4">
    <name type="scientific">Candida boidinii</name>
    <name type="common">Yeast</name>
    <dbReference type="NCBI Taxonomy" id="5477"/>
    <lineage>
        <taxon>Eukaryota</taxon>
        <taxon>Fungi</taxon>
        <taxon>Dikarya</taxon>
        <taxon>Ascomycota</taxon>
        <taxon>Saccharomycotina</taxon>
        <taxon>Pichiomycetes</taxon>
        <taxon>Pichiales</taxon>
        <taxon>Pichiaceae</taxon>
        <taxon>Ogataea</taxon>
        <taxon>Ogataea/Candida clade</taxon>
    </lineage>
</organism>
<accession>A0A9W6SV53</accession>